<evidence type="ECO:0000256" key="5">
    <source>
        <dbReference type="ARBA" id="ARBA00022771"/>
    </source>
</evidence>
<keyword evidence="12" id="KW-1185">Reference proteome</keyword>
<evidence type="ECO:0000313" key="12">
    <source>
        <dbReference type="Proteomes" id="UP001175271"/>
    </source>
</evidence>
<accession>A0AA39HUM7</accession>
<comment type="similarity">
    <text evidence="7">Belongs to the ZNF598/HEL2 family.</text>
</comment>
<keyword evidence="6" id="KW-0862">Zinc</keyword>
<comment type="catalytic activity">
    <reaction evidence="1">
        <text>S-ubiquitinyl-[E2 ubiquitin-conjugating enzyme]-L-cysteine + [acceptor protein]-L-lysine = [E2 ubiquitin-conjugating enzyme]-L-cysteine + N(6)-ubiquitinyl-[acceptor protein]-L-lysine.</text>
        <dbReference type="EC" id="2.3.2.27"/>
    </reaction>
</comment>
<dbReference type="GO" id="GO:0043022">
    <property type="term" value="F:ribosome binding"/>
    <property type="evidence" value="ECO:0007669"/>
    <property type="project" value="TreeGrafter"/>
</dbReference>
<evidence type="ECO:0000256" key="8">
    <source>
        <dbReference type="PROSITE-ProRule" id="PRU00175"/>
    </source>
</evidence>
<comment type="caution">
    <text evidence="11">The sequence shown here is derived from an EMBL/GenBank/DDBJ whole genome shotgun (WGS) entry which is preliminary data.</text>
</comment>
<feature type="region of interest" description="Disordered" evidence="9">
    <location>
        <begin position="309"/>
        <end position="637"/>
    </location>
</feature>
<dbReference type="GO" id="GO:0008270">
    <property type="term" value="F:zinc ion binding"/>
    <property type="evidence" value="ECO:0007669"/>
    <property type="project" value="UniProtKB-KW"/>
</dbReference>
<gene>
    <name evidence="11" type="ORF">QR680_006174</name>
</gene>
<reference evidence="11" key="1">
    <citation type="submission" date="2023-06" db="EMBL/GenBank/DDBJ databases">
        <title>Genomic analysis of the entomopathogenic nematode Steinernema hermaphroditum.</title>
        <authorList>
            <person name="Schwarz E.M."/>
            <person name="Heppert J.K."/>
            <person name="Baniya A."/>
            <person name="Schwartz H.T."/>
            <person name="Tan C.-H."/>
            <person name="Antoshechkin I."/>
            <person name="Sternberg P.W."/>
            <person name="Goodrich-Blair H."/>
            <person name="Dillman A.R."/>
        </authorList>
    </citation>
    <scope>NUCLEOTIDE SEQUENCE</scope>
    <source>
        <strain evidence="11">PS9179</strain>
        <tissue evidence="11">Whole animal</tissue>
    </source>
</reference>
<evidence type="ECO:0000256" key="3">
    <source>
        <dbReference type="ARBA" id="ARBA00012483"/>
    </source>
</evidence>
<proteinExistence type="inferred from homology"/>
<dbReference type="CDD" id="cd16615">
    <property type="entry name" value="RING-HC_ZNF598"/>
    <property type="match status" value="1"/>
</dbReference>
<dbReference type="Gene3D" id="3.30.40.10">
    <property type="entry name" value="Zinc/RING finger domain, C3HC4 (zinc finger)"/>
    <property type="match status" value="1"/>
</dbReference>
<dbReference type="GO" id="GO:0072344">
    <property type="term" value="P:rescue of stalled ribosome"/>
    <property type="evidence" value="ECO:0007669"/>
    <property type="project" value="InterPro"/>
</dbReference>
<evidence type="ECO:0000256" key="4">
    <source>
        <dbReference type="ARBA" id="ARBA00022723"/>
    </source>
</evidence>
<evidence type="ECO:0000256" key="9">
    <source>
        <dbReference type="SAM" id="MobiDB-lite"/>
    </source>
</evidence>
<dbReference type="Proteomes" id="UP001175271">
    <property type="component" value="Unassembled WGS sequence"/>
</dbReference>
<keyword evidence="4" id="KW-0479">Metal-binding</keyword>
<dbReference type="PROSITE" id="PS50089">
    <property type="entry name" value="ZF_RING_2"/>
    <property type="match status" value="1"/>
</dbReference>
<dbReference type="PROSITE" id="PS00028">
    <property type="entry name" value="ZINC_FINGER_C2H2_1"/>
    <property type="match status" value="1"/>
</dbReference>
<dbReference type="InterPro" id="IPR017907">
    <property type="entry name" value="Znf_RING_CS"/>
</dbReference>
<dbReference type="InterPro" id="IPR013083">
    <property type="entry name" value="Znf_RING/FYVE/PHD"/>
</dbReference>
<dbReference type="InterPro" id="IPR013087">
    <property type="entry name" value="Znf_C2H2_type"/>
</dbReference>
<sequence>MSTSSKKSQKKVSLTKDEQDRLFAKLKVADRESHCGLRFEGKLEECVICCKVSDLFGVGECGHPICMECAIRMRVLGNENSCPQCRGTIETMYFVKAGNAKGAEGRGEFLENFDSAQYKILFQSEFAKEAYQRYVSHTCMICSKGKNSCVMPTFDSLRSHYGQKHRLFFCHICTENLRLFSWERKMYSSESLQMHMKKGDKDDNSMKGHPQCVYCSERYFDSDHHFRHMRLQHLFCPLCDANGEPNVFYKDRTELFSHYAKQHFPCDKDECKQMGIVFGSTIELQVHAATEHSKGGRQVIPLNFEYARHESSSHRNHDAMRSSPPARDNPAYRPEIASSQNVVTIPSVQHTNPSLVHRTTNKSGPEDPKKSFPALGSNMEGAASSSWNDQPAVKKSESSAKTNKSGPEDPKKSFPTLGGNKKAVASSSWNDQSALKKSESSAKTNKSGPEDPKKSFPALGGNKKAVSSSSWNDQPAVKKSESSAKTNKSGPEDPKKSFPTLGGNKKAVASSSWNDQSALKKSESSAKTNKSGPEDPKKSFPALGGNKKAVSSSSWNDQPALKKSDSSAKTNKSGPEDPKKSFPTLGGNKKAVASSSWNDQSALKKGGTNGKGVDINKNIESNENGAKKNRKGNKKKGAIVVNLAELDRQRAMGF</sequence>
<evidence type="ECO:0000256" key="2">
    <source>
        <dbReference type="ARBA" id="ARBA00004906"/>
    </source>
</evidence>
<evidence type="ECO:0000259" key="10">
    <source>
        <dbReference type="PROSITE" id="PS50089"/>
    </source>
</evidence>
<evidence type="ECO:0000256" key="7">
    <source>
        <dbReference type="ARBA" id="ARBA00035113"/>
    </source>
</evidence>
<dbReference type="AlphaFoldDB" id="A0AA39HUM7"/>
<dbReference type="PANTHER" id="PTHR22938:SF0">
    <property type="entry name" value="E3 UBIQUITIN-PROTEIN LIGASE ZNF598"/>
    <property type="match status" value="1"/>
</dbReference>
<feature type="compositionally biased region" description="Polar residues" evidence="9">
    <location>
        <begin position="337"/>
        <end position="363"/>
    </location>
</feature>
<dbReference type="Pfam" id="PF25447">
    <property type="entry name" value="RING_ZNF598"/>
    <property type="match status" value="1"/>
</dbReference>
<dbReference type="InterPro" id="IPR001841">
    <property type="entry name" value="Znf_RING"/>
</dbReference>
<protein>
    <recommendedName>
        <fullName evidence="3">RING-type E3 ubiquitin transferase</fullName>
        <ecNumber evidence="3">2.3.2.27</ecNumber>
    </recommendedName>
</protein>
<feature type="domain" description="RING-type" evidence="10">
    <location>
        <begin position="46"/>
        <end position="86"/>
    </location>
</feature>
<dbReference type="PROSITE" id="PS00518">
    <property type="entry name" value="ZF_RING_1"/>
    <property type="match status" value="1"/>
</dbReference>
<feature type="compositionally biased region" description="Basic and acidic residues" evidence="9">
    <location>
        <begin position="309"/>
        <end position="320"/>
    </location>
</feature>
<keyword evidence="5 8" id="KW-0863">Zinc-finger</keyword>
<feature type="compositionally biased region" description="Basic residues" evidence="9">
    <location>
        <begin position="627"/>
        <end position="637"/>
    </location>
</feature>
<comment type="pathway">
    <text evidence="2">Protein modification; protein ubiquitination.</text>
</comment>
<dbReference type="SMART" id="SM00355">
    <property type="entry name" value="ZnF_C2H2"/>
    <property type="match status" value="4"/>
</dbReference>
<organism evidence="11 12">
    <name type="scientific">Steinernema hermaphroditum</name>
    <dbReference type="NCBI Taxonomy" id="289476"/>
    <lineage>
        <taxon>Eukaryota</taxon>
        <taxon>Metazoa</taxon>
        <taxon>Ecdysozoa</taxon>
        <taxon>Nematoda</taxon>
        <taxon>Chromadorea</taxon>
        <taxon>Rhabditida</taxon>
        <taxon>Tylenchina</taxon>
        <taxon>Panagrolaimomorpha</taxon>
        <taxon>Strongyloidoidea</taxon>
        <taxon>Steinernematidae</taxon>
        <taxon>Steinernema</taxon>
    </lineage>
</organism>
<dbReference type="SUPFAM" id="SSF57850">
    <property type="entry name" value="RING/U-box"/>
    <property type="match status" value="1"/>
</dbReference>
<dbReference type="GO" id="GO:0016567">
    <property type="term" value="P:protein ubiquitination"/>
    <property type="evidence" value="ECO:0007669"/>
    <property type="project" value="TreeGrafter"/>
</dbReference>
<dbReference type="InterPro" id="IPR041888">
    <property type="entry name" value="RING-HC_ZNF598/HEL2"/>
</dbReference>
<dbReference type="EMBL" id="JAUCMV010000003">
    <property type="protein sequence ID" value="KAK0412371.1"/>
    <property type="molecule type" value="Genomic_DNA"/>
</dbReference>
<dbReference type="GO" id="GO:0061630">
    <property type="term" value="F:ubiquitin protein ligase activity"/>
    <property type="evidence" value="ECO:0007669"/>
    <property type="project" value="UniProtKB-EC"/>
</dbReference>
<dbReference type="InterPro" id="IPR044288">
    <property type="entry name" value="ZNF598/HEL2"/>
</dbReference>
<evidence type="ECO:0000256" key="6">
    <source>
        <dbReference type="ARBA" id="ARBA00022833"/>
    </source>
</evidence>
<evidence type="ECO:0000313" key="11">
    <source>
        <dbReference type="EMBL" id="KAK0412371.1"/>
    </source>
</evidence>
<dbReference type="PANTHER" id="PTHR22938">
    <property type="entry name" value="ZINC FINGER PROTEIN 598"/>
    <property type="match status" value="1"/>
</dbReference>
<dbReference type="EC" id="2.3.2.27" evidence="3"/>
<evidence type="ECO:0000256" key="1">
    <source>
        <dbReference type="ARBA" id="ARBA00000900"/>
    </source>
</evidence>
<name>A0AA39HUM7_9BILA</name>